<organism evidence="2 3">
    <name type="scientific">Thermomonospora curvata (strain ATCC 19995 / DSM 43183 / JCM 3096 / KCTC 9072 / NBRC 15933 / NCIMB 10081 / Henssen B9)</name>
    <dbReference type="NCBI Taxonomy" id="471852"/>
    <lineage>
        <taxon>Bacteria</taxon>
        <taxon>Bacillati</taxon>
        <taxon>Actinomycetota</taxon>
        <taxon>Actinomycetes</taxon>
        <taxon>Streptosporangiales</taxon>
        <taxon>Thermomonosporaceae</taxon>
        <taxon>Thermomonospora</taxon>
    </lineage>
</organism>
<keyword evidence="1" id="KW-0812">Transmembrane</keyword>
<accession>D1A1F1</accession>
<name>D1A1F1_THECD</name>
<keyword evidence="1" id="KW-1133">Transmembrane helix</keyword>
<protein>
    <recommendedName>
        <fullName evidence="4">Membrane-associated oxidoreductase</fullName>
    </recommendedName>
</protein>
<evidence type="ECO:0000256" key="1">
    <source>
        <dbReference type="SAM" id="Phobius"/>
    </source>
</evidence>
<dbReference type="RefSeq" id="WP_012850657.1">
    <property type="nucleotide sequence ID" value="NC_013510.1"/>
</dbReference>
<feature type="transmembrane region" description="Helical" evidence="1">
    <location>
        <begin position="398"/>
        <end position="418"/>
    </location>
</feature>
<keyword evidence="1" id="KW-0472">Membrane</keyword>
<dbReference type="eggNOG" id="COG3210">
    <property type="taxonomic scope" value="Bacteria"/>
</dbReference>
<dbReference type="EMBL" id="CP001738">
    <property type="protein sequence ID" value="ACY95873.1"/>
    <property type="molecule type" value="Genomic_DNA"/>
</dbReference>
<proteinExistence type="predicted"/>
<dbReference type="KEGG" id="tcu:Tcur_0269"/>
<dbReference type="AlphaFoldDB" id="D1A1F1"/>
<feature type="transmembrane region" description="Helical" evidence="1">
    <location>
        <begin position="462"/>
        <end position="486"/>
    </location>
</feature>
<dbReference type="STRING" id="471852.Tcur_0269"/>
<reference evidence="2 3" key="1">
    <citation type="journal article" date="2011" name="Stand. Genomic Sci.">
        <title>Complete genome sequence of Thermomonospora curvata type strain (B9).</title>
        <authorList>
            <person name="Chertkov O."/>
            <person name="Sikorski J."/>
            <person name="Nolan M."/>
            <person name="Lapidus A."/>
            <person name="Lucas S."/>
            <person name="Del Rio T.G."/>
            <person name="Tice H."/>
            <person name="Cheng J.F."/>
            <person name="Goodwin L."/>
            <person name="Pitluck S."/>
            <person name="Liolios K."/>
            <person name="Ivanova N."/>
            <person name="Mavromatis K."/>
            <person name="Mikhailova N."/>
            <person name="Ovchinnikova G."/>
            <person name="Pati A."/>
            <person name="Chen A."/>
            <person name="Palaniappan K."/>
            <person name="Djao O.D."/>
            <person name="Land M."/>
            <person name="Hauser L."/>
            <person name="Chang Y.J."/>
            <person name="Jeffries C.D."/>
            <person name="Brettin T."/>
            <person name="Han C."/>
            <person name="Detter J.C."/>
            <person name="Rohde M."/>
            <person name="Goker M."/>
            <person name="Woyke T."/>
            <person name="Bristow J."/>
            <person name="Eisen J.A."/>
            <person name="Markowitz V."/>
            <person name="Hugenholtz P."/>
            <person name="Klenk H.P."/>
            <person name="Kyrpides N.C."/>
        </authorList>
    </citation>
    <scope>NUCLEOTIDE SEQUENCE [LARGE SCALE GENOMIC DNA]</scope>
    <source>
        <strain evidence="3">ATCC 19995 / DSM 43183 / JCM 3096 / KCTC 9072 / NBRC 15933 / NCIMB 10081 / Henssen B9</strain>
    </source>
</reference>
<gene>
    <name evidence="2" type="ordered locus">Tcur_0269</name>
</gene>
<evidence type="ECO:0008006" key="4">
    <source>
        <dbReference type="Google" id="ProtNLM"/>
    </source>
</evidence>
<evidence type="ECO:0000313" key="2">
    <source>
        <dbReference type="EMBL" id="ACY95873.1"/>
    </source>
</evidence>
<dbReference type="HOGENOM" id="CLU_023173_0_0_11"/>
<feature type="transmembrane region" description="Helical" evidence="1">
    <location>
        <begin position="430"/>
        <end position="450"/>
    </location>
</feature>
<evidence type="ECO:0000313" key="3">
    <source>
        <dbReference type="Proteomes" id="UP000001918"/>
    </source>
</evidence>
<dbReference type="Proteomes" id="UP000001918">
    <property type="component" value="Chromosome"/>
</dbReference>
<sequence length="490" mass="54466">MPDPTSVETLELTAAETRVWEAYPTGTMVVLGENRPDEPLPERTVRAEVISRLLLGAREGRPGHVPAVKLRGAYIRGRLRLSGGTIECELRLERCHFDEVPDLSNARTRQLRMSECRMPGLDAGGLQADGYVSLSRSRIDGEVRLQRAQISGGLRMNDVIVTQSDPNRWALFGGGLVVDAGAFLRDAEFNGGVRLVGARMNGGLFMEGALLCNPSGPALDAQNIVVEDAAEFSAGFIAEGMVRLRGAKVHGTLSFDLATLRAGADPRALQATLMQVEEMLFRPTEPVNGRVALSYSHIGTLRDGGPMVWPRELWLRGLTYDALRGCPPEERLRWVGREEYHPQPYEQLASWYRQIGHEDLARKAMLAKMRARRRTLSLPARIWSHLLDWTIGHGYRPWMAAVWVALLLIAGTVVFSVEPPRSIRPPEERPHYNAFIYTLDLLIPIGTFGRRELFDPVGWTEWVAYVLIASGWILVTALIAGATRVLRPNA</sequence>
<keyword evidence="3" id="KW-1185">Reference proteome</keyword>